<proteinExistence type="predicted"/>
<accession>A0A8J5JNI5</accession>
<feature type="chain" id="PRO_5035196166" evidence="1">
    <location>
        <begin position="17"/>
        <end position="125"/>
    </location>
</feature>
<dbReference type="PANTHER" id="PTHR22933">
    <property type="entry name" value="FI18007P1-RELATED"/>
    <property type="match status" value="1"/>
</dbReference>
<dbReference type="PANTHER" id="PTHR22933:SF43">
    <property type="entry name" value="LP10131P"/>
    <property type="match status" value="1"/>
</dbReference>
<dbReference type="OrthoDB" id="6407151at2759"/>
<evidence type="ECO:0000313" key="3">
    <source>
        <dbReference type="EMBL" id="KAG7161532.1"/>
    </source>
</evidence>
<feature type="domain" description="Chitin-binding type-2" evidence="2">
    <location>
        <begin position="37"/>
        <end position="106"/>
    </location>
</feature>
<dbReference type="GO" id="GO:0008061">
    <property type="term" value="F:chitin binding"/>
    <property type="evidence" value="ECO:0007669"/>
    <property type="project" value="InterPro"/>
</dbReference>
<reference evidence="3" key="1">
    <citation type="journal article" date="2021" name="Sci. Adv.">
        <title>The American lobster genome reveals insights on longevity, neural, and immune adaptations.</title>
        <authorList>
            <person name="Polinski J.M."/>
            <person name="Zimin A.V."/>
            <person name="Clark K.F."/>
            <person name="Kohn A.B."/>
            <person name="Sadowski N."/>
            <person name="Timp W."/>
            <person name="Ptitsyn A."/>
            <person name="Khanna P."/>
            <person name="Romanova D.Y."/>
            <person name="Williams P."/>
            <person name="Greenwood S.J."/>
            <person name="Moroz L.L."/>
            <person name="Walt D.R."/>
            <person name="Bodnar A.G."/>
        </authorList>
    </citation>
    <scope>NUCLEOTIDE SEQUENCE</scope>
    <source>
        <strain evidence="3">GMGI-L3</strain>
    </source>
</reference>
<name>A0A8J5JNI5_HOMAM</name>
<evidence type="ECO:0000313" key="4">
    <source>
        <dbReference type="Proteomes" id="UP000747542"/>
    </source>
</evidence>
<gene>
    <name evidence="3" type="ORF">Hamer_G025755</name>
</gene>
<dbReference type="Proteomes" id="UP000747542">
    <property type="component" value="Unassembled WGS sequence"/>
</dbReference>
<feature type="signal peptide" evidence="1">
    <location>
        <begin position="1"/>
        <end position="16"/>
    </location>
</feature>
<organism evidence="3 4">
    <name type="scientific">Homarus americanus</name>
    <name type="common">American lobster</name>
    <dbReference type="NCBI Taxonomy" id="6706"/>
    <lineage>
        <taxon>Eukaryota</taxon>
        <taxon>Metazoa</taxon>
        <taxon>Ecdysozoa</taxon>
        <taxon>Arthropoda</taxon>
        <taxon>Crustacea</taxon>
        <taxon>Multicrustacea</taxon>
        <taxon>Malacostraca</taxon>
        <taxon>Eumalacostraca</taxon>
        <taxon>Eucarida</taxon>
        <taxon>Decapoda</taxon>
        <taxon>Pleocyemata</taxon>
        <taxon>Astacidea</taxon>
        <taxon>Nephropoidea</taxon>
        <taxon>Nephropidae</taxon>
        <taxon>Homarus</taxon>
    </lineage>
</organism>
<dbReference type="Pfam" id="PF01607">
    <property type="entry name" value="CBM_14"/>
    <property type="match status" value="1"/>
</dbReference>
<dbReference type="AlphaFoldDB" id="A0A8J5JNI5"/>
<sequence>MKVAAALLCLATVASARMAYQLPDGYLEILGQDASQTFDCANRAYGYYADVANACRIFHVCEPVYDEEGATVLEVNQFSFICGNQTVFSQEYLVCTHPQEALPCDQAESLYQSSNAGFGQIPDES</sequence>
<dbReference type="PROSITE" id="PS50940">
    <property type="entry name" value="CHIT_BIND_II"/>
    <property type="match status" value="1"/>
</dbReference>
<protein>
    <submittedName>
        <fullName evidence="3">U-scoloptoxin(01)-Cw1a-like 46</fullName>
    </submittedName>
</protein>
<keyword evidence="1" id="KW-0732">Signal</keyword>
<dbReference type="GO" id="GO:0005576">
    <property type="term" value="C:extracellular region"/>
    <property type="evidence" value="ECO:0007669"/>
    <property type="project" value="InterPro"/>
</dbReference>
<evidence type="ECO:0000259" key="2">
    <source>
        <dbReference type="PROSITE" id="PS50940"/>
    </source>
</evidence>
<comment type="caution">
    <text evidence="3">The sequence shown here is derived from an EMBL/GenBank/DDBJ whole genome shotgun (WGS) entry which is preliminary data.</text>
</comment>
<evidence type="ECO:0000256" key="1">
    <source>
        <dbReference type="SAM" id="SignalP"/>
    </source>
</evidence>
<dbReference type="EMBL" id="JAHLQT010028968">
    <property type="protein sequence ID" value="KAG7161532.1"/>
    <property type="molecule type" value="Genomic_DNA"/>
</dbReference>
<dbReference type="InterPro" id="IPR002557">
    <property type="entry name" value="Chitin-bd_dom"/>
</dbReference>
<keyword evidence="4" id="KW-1185">Reference proteome</keyword>
<dbReference type="InterPro" id="IPR052976">
    <property type="entry name" value="Scoloptoxin-like"/>
</dbReference>